<reference evidence="1" key="1">
    <citation type="submission" date="2014-11" db="EMBL/GenBank/DDBJ databases">
        <authorList>
            <person name="Amaro Gonzalez C."/>
        </authorList>
    </citation>
    <scope>NUCLEOTIDE SEQUENCE</scope>
</reference>
<evidence type="ECO:0000313" key="1">
    <source>
        <dbReference type="EMBL" id="JAH54901.1"/>
    </source>
</evidence>
<name>A0A0E9TMS9_ANGAN</name>
<organism evidence="1">
    <name type="scientific">Anguilla anguilla</name>
    <name type="common">European freshwater eel</name>
    <name type="synonym">Muraena anguilla</name>
    <dbReference type="NCBI Taxonomy" id="7936"/>
    <lineage>
        <taxon>Eukaryota</taxon>
        <taxon>Metazoa</taxon>
        <taxon>Chordata</taxon>
        <taxon>Craniata</taxon>
        <taxon>Vertebrata</taxon>
        <taxon>Euteleostomi</taxon>
        <taxon>Actinopterygii</taxon>
        <taxon>Neopterygii</taxon>
        <taxon>Teleostei</taxon>
        <taxon>Anguilliformes</taxon>
        <taxon>Anguillidae</taxon>
        <taxon>Anguilla</taxon>
    </lineage>
</organism>
<dbReference type="EMBL" id="GBXM01053676">
    <property type="protein sequence ID" value="JAH54901.1"/>
    <property type="molecule type" value="Transcribed_RNA"/>
</dbReference>
<reference evidence="1" key="2">
    <citation type="journal article" date="2015" name="Fish Shellfish Immunol.">
        <title>Early steps in the European eel (Anguilla anguilla)-Vibrio vulnificus interaction in the gills: Role of the RtxA13 toxin.</title>
        <authorList>
            <person name="Callol A."/>
            <person name="Pajuelo D."/>
            <person name="Ebbesson L."/>
            <person name="Teles M."/>
            <person name="MacKenzie S."/>
            <person name="Amaro C."/>
        </authorList>
    </citation>
    <scope>NUCLEOTIDE SEQUENCE</scope>
</reference>
<protein>
    <submittedName>
        <fullName evidence="1">Uncharacterized protein</fullName>
    </submittedName>
</protein>
<proteinExistence type="predicted"/>
<sequence length="11" mass="1280">MIWLSALLCTE</sequence>
<accession>A0A0E9TMS9</accession>